<dbReference type="PROSITE" id="PS50975">
    <property type="entry name" value="ATP_GRASP"/>
    <property type="match status" value="1"/>
</dbReference>
<comment type="cofactor">
    <cofactor evidence="2">
        <name>Mg(2+)</name>
        <dbReference type="ChEBI" id="CHEBI:18420"/>
    </cofactor>
</comment>
<evidence type="ECO:0000313" key="18">
    <source>
        <dbReference type="Proteomes" id="UP000703590"/>
    </source>
</evidence>
<dbReference type="Gene3D" id="3.30.470.20">
    <property type="entry name" value="ATP-grasp fold, B domain"/>
    <property type="match status" value="1"/>
</dbReference>
<keyword evidence="18" id="KW-1185">Reference proteome</keyword>
<comment type="subcellular location">
    <subcellularLocation>
        <location evidence="3 14">Cytoplasm</location>
    </subcellularLocation>
</comment>
<keyword evidence="8 15" id="KW-0547">Nucleotide-binding</keyword>
<evidence type="ECO:0000256" key="8">
    <source>
        <dbReference type="ARBA" id="ARBA00022741"/>
    </source>
</evidence>
<evidence type="ECO:0000256" key="13">
    <source>
        <dbReference type="ARBA" id="ARBA00047614"/>
    </source>
</evidence>
<dbReference type="Proteomes" id="UP000703590">
    <property type="component" value="Unassembled WGS sequence"/>
</dbReference>
<protein>
    <recommendedName>
        <fullName evidence="5 14">D-alanine--D-alanine ligase</fullName>
        <ecNumber evidence="5 14">6.3.2.4</ecNumber>
    </recommendedName>
    <alternativeName>
        <fullName evidence="14">D-Ala-D-Ala ligase</fullName>
    </alternativeName>
    <alternativeName>
        <fullName evidence="14">D-alanylalanine synthetase</fullName>
    </alternativeName>
</protein>
<organism evidence="17 18">
    <name type="scientific">Sulfurospirillum tamanense</name>
    <dbReference type="NCBI Taxonomy" id="2813362"/>
    <lineage>
        <taxon>Bacteria</taxon>
        <taxon>Pseudomonadati</taxon>
        <taxon>Campylobacterota</taxon>
        <taxon>Epsilonproteobacteria</taxon>
        <taxon>Campylobacterales</taxon>
        <taxon>Sulfurospirillaceae</taxon>
        <taxon>Sulfurospirillum</taxon>
    </lineage>
</organism>
<evidence type="ECO:0000256" key="7">
    <source>
        <dbReference type="ARBA" id="ARBA00022598"/>
    </source>
</evidence>
<feature type="domain" description="ATP-grasp" evidence="16">
    <location>
        <begin position="133"/>
        <end position="327"/>
    </location>
</feature>
<evidence type="ECO:0000256" key="6">
    <source>
        <dbReference type="ARBA" id="ARBA00022490"/>
    </source>
</evidence>
<keyword evidence="11 14" id="KW-0573">Peptidoglycan synthesis</keyword>
<evidence type="ECO:0000256" key="5">
    <source>
        <dbReference type="ARBA" id="ARBA00012216"/>
    </source>
</evidence>
<dbReference type="GO" id="GO:0008716">
    <property type="term" value="F:D-alanine-D-alanine ligase activity"/>
    <property type="evidence" value="ECO:0007669"/>
    <property type="project" value="UniProtKB-EC"/>
</dbReference>
<evidence type="ECO:0000256" key="15">
    <source>
        <dbReference type="PROSITE-ProRule" id="PRU00409"/>
    </source>
</evidence>
<dbReference type="InterPro" id="IPR011127">
    <property type="entry name" value="Dala_Dala_lig_N"/>
</dbReference>
<dbReference type="InterPro" id="IPR011095">
    <property type="entry name" value="Dala_Dala_lig_C"/>
</dbReference>
<comment type="caution">
    <text evidence="17">The sequence shown here is derived from an EMBL/GenBank/DDBJ whole genome shotgun (WGS) entry which is preliminary data.</text>
</comment>
<dbReference type="SUPFAM" id="SSF52440">
    <property type="entry name" value="PreATP-grasp domain"/>
    <property type="match status" value="1"/>
</dbReference>
<evidence type="ECO:0000256" key="1">
    <source>
        <dbReference type="ARBA" id="ARBA00001936"/>
    </source>
</evidence>
<keyword evidence="12 14" id="KW-0961">Cell wall biogenesis/degradation</keyword>
<comment type="cofactor">
    <cofactor evidence="1">
        <name>Mn(2+)</name>
        <dbReference type="ChEBI" id="CHEBI:29035"/>
    </cofactor>
</comment>
<evidence type="ECO:0000256" key="12">
    <source>
        <dbReference type="ARBA" id="ARBA00023316"/>
    </source>
</evidence>
<dbReference type="Gene3D" id="3.40.50.20">
    <property type="match status" value="1"/>
</dbReference>
<dbReference type="RefSeq" id="WP_205458676.1">
    <property type="nucleotide sequence ID" value="NZ_JAFHKK010000008.1"/>
</dbReference>
<dbReference type="InterPro" id="IPR000291">
    <property type="entry name" value="D-Ala_lig_Van_CS"/>
</dbReference>
<dbReference type="Gene3D" id="3.30.1490.20">
    <property type="entry name" value="ATP-grasp fold, A domain"/>
    <property type="match status" value="1"/>
</dbReference>
<evidence type="ECO:0000256" key="3">
    <source>
        <dbReference type="ARBA" id="ARBA00004496"/>
    </source>
</evidence>
<reference evidence="17" key="2">
    <citation type="submission" date="2021-02" db="EMBL/GenBank/DDBJ databases">
        <authorList>
            <person name="Merkel A.Y."/>
        </authorList>
    </citation>
    <scope>NUCLEOTIDE SEQUENCE</scope>
    <source>
        <strain evidence="17">T05b</strain>
    </source>
</reference>
<dbReference type="EMBL" id="JAFHKK010000008">
    <property type="protein sequence ID" value="MBN2964125.1"/>
    <property type="molecule type" value="Genomic_DNA"/>
</dbReference>
<dbReference type="NCBIfam" id="TIGR01205">
    <property type="entry name" value="D_ala_D_alaTIGR"/>
    <property type="match status" value="1"/>
</dbReference>
<dbReference type="PANTHER" id="PTHR23132">
    <property type="entry name" value="D-ALANINE--D-ALANINE LIGASE"/>
    <property type="match status" value="1"/>
</dbReference>
<evidence type="ECO:0000313" key="17">
    <source>
        <dbReference type="EMBL" id="MBN2964125.1"/>
    </source>
</evidence>
<dbReference type="EC" id="6.3.2.4" evidence="5 14"/>
<dbReference type="InterPro" id="IPR005905">
    <property type="entry name" value="D_ala_D_ala"/>
</dbReference>
<dbReference type="InterPro" id="IPR013815">
    <property type="entry name" value="ATP_grasp_subdomain_1"/>
</dbReference>
<comment type="similarity">
    <text evidence="4 14">Belongs to the D-alanine--D-alanine ligase family.</text>
</comment>
<evidence type="ECO:0000259" key="16">
    <source>
        <dbReference type="PROSITE" id="PS50975"/>
    </source>
</evidence>
<evidence type="ECO:0000256" key="11">
    <source>
        <dbReference type="ARBA" id="ARBA00022984"/>
    </source>
</evidence>
<evidence type="ECO:0000256" key="9">
    <source>
        <dbReference type="ARBA" id="ARBA00022840"/>
    </source>
</evidence>
<keyword evidence="10 14" id="KW-0133">Cell shape</keyword>
<dbReference type="InterPro" id="IPR011761">
    <property type="entry name" value="ATP-grasp"/>
</dbReference>
<evidence type="ECO:0000256" key="4">
    <source>
        <dbReference type="ARBA" id="ARBA00010871"/>
    </source>
</evidence>
<evidence type="ECO:0000256" key="14">
    <source>
        <dbReference type="HAMAP-Rule" id="MF_00047"/>
    </source>
</evidence>
<keyword evidence="9 15" id="KW-0067">ATP-binding</keyword>
<evidence type="ECO:0000256" key="10">
    <source>
        <dbReference type="ARBA" id="ARBA00022960"/>
    </source>
</evidence>
<reference evidence="17" key="1">
    <citation type="submission" date="2021-02" db="EMBL/GenBank/DDBJ databases">
        <title>Sulfurospirillum tamanensis sp. nov.</title>
        <authorList>
            <person name="Frolova A."/>
            <person name="Merkel A."/>
            <person name="Slobodkin A."/>
        </authorList>
    </citation>
    <scope>NUCLEOTIDE SEQUENCE</scope>
    <source>
        <strain evidence="17">T05b</strain>
    </source>
</reference>
<dbReference type="Pfam" id="PF07478">
    <property type="entry name" value="Dala_Dala_lig_C"/>
    <property type="match status" value="1"/>
</dbReference>
<comment type="pathway">
    <text evidence="14">Cell wall biogenesis; peptidoglycan biosynthesis.</text>
</comment>
<comment type="catalytic activity">
    <reaction evidence="13 14">
        <text>2 D-alanine + ATP = D-alanyl-D-alanine + ADP + phosphate + H(+)</text>
        <dbReference type="Rhea" id="RHEA:11224"/>
        <dbReference type="ChEBI" id="CHEBI:15378"/>
        <dbReference type="ChEBI" id="CHEBI:30616"/>
        <dbReference type="ChEBI" id="CHEBI:43474"/>
        <dbReference type="ChEBI" id="CHEBI:57416"/>
        <dbReference type="ChEBI" id="CHEBI:57822"/>
        <dbReference type="ChEBI" id="CHEBI:456216"/>
        <dbReference type="EC" id="6.3.2.4"/>
    </reaction>
</comment>
<keyword evidence="7 14" id="KW-0436">Ligase</keyword>
<dbReference type="PANTHER" id="PTHR23132:SF23">
    <property type="entry name" value="D-ALANINE--D-ALANINE LIGASE B"/>
    <property type="match status" value="1"/>
</dbReference>
<dbReference type="Pfam" id="PF01820">
    <property type="entry name" value="Dala_Dala_lig_N"/>
    <property type="match status" value="1"/>
</dbReference>
<proteinExistence type="inferred from homology"/>
<keyword evidence="6 14" id="KW-0963">Cytoplasm</keyword>
<evidence type="ECO:0000256" key="2">
    <source>
        <dbReference type="ARBA" id="ARBA00001946"/>
    </source>
</evidence>
<gene>
    <name evidence="14" type="primary">ddl</name>
    <name evidence="17" type="ORF">JWV37_04990</name>
</gene>
<dbReference type="NCBIfam" id="NF002527">
    <property type="entry name" value="PRK01966.1-3"/>
    <property type="match status" value="1"/>
</dbReference>
<accession>A0ABS2WRF8</accession>
<comment type="function">
    <text evidence="14">Cell wall formation.</text>
</comment>
<dbReference type="InterPro" id="IPR016185">
    <property type="entry name" value="PreATP-grasp_dom_sf"/>
</dbReference>
<name>A0ABS2WRF8_9BACT</name>
<dbReference type="PROSITE" id="PS00844">
    <property type="entry name" value="DALA_DALA_LIGASE_2"/>
    <property type="match status" value="1"/>
</dbReference>
<dbReference type="HAMAP" id="MF_00047">
    <property type="entry name" value="Dala_Dala_lig"/>
    <property type="match status" value="1"/>
</dbReference>
<sequence length="345" mass="38264">MEVGIVFGGKSYEHEISIVSAIALKKVLTCKLIYIFCDANREFYLIPAESINAKRFSDGSYKKDPKLTLEQGGFTCKGLFGSKKIFCDVVLNLIHGADGEDGKLAGLFSFFGVPFIGPRLEASVLSYSKLWTKHLAEACGVKTLPYELLTPQQRTPSLAYPLIIKPLRLGSSIGVSVVRSEKTLEYALDVAFEYDDTVIVEPFVEGVREYNLAGCFTTQGVEFSIIEAPQKGELLDFDKKYLDFSRTATVSKAILEPSEEKCLKEAFEALYMPLFQGALIRCDFFMVKGEVVLNEINPNPGSMANYLFQDFDGLVHRLAKALPAPKEATVSYQYIHSIHAAKGKL</sequence>
<dbReference type="PROSITE" id="PS00843">
    <property type="entry name" value="DALA_DALA_LIGASE_1"/>
    <property type="match status" value="1"/>
</dbReference>
<dbReference type="SUPFAM" id="SSF56059">
    <property type="entry name" value="Glutathione synthetase ATP-binding domain-like"/>
    <property type="match status" value="1"/>
</dbReference>